<reference evidence="2" key="1">
    <citation type="journal article" date="2014" name="Front. Microbiol.">
        <title>High frequency of phylogenetically diverse reductive dehalogenase-homologous genes in deep subseafloor sedimentary metagenomes.</title>
        <authorList>
            <person name="Kawai M."/>
            <person name="Futagami T."/>
            <person name="Toyoda A."/>
            <person name="Takaki Y."/>
            <person name="Nishi S."/>
            <person name="Hori S."/>
            <person name="Arai W."/>
            <person name="Tsubouchi T."/>
            <person name="Morono Y."/>
            <person name="Uchiyama I."/>
            <person name="Ito T."/>
            <person name="Fujiyama A."/>
            <person name="Inagaki F."/>
            <person name="Takami H."/>
        </authorList>
    </citation>
    <scope>NUCLEOTIDE SEQUENCE</scope>
    <source>
        <strain evidence="2">Expedition CK06-06</strain>
    </source>
</reference>
<proteinExistence type="predicted"/>
<dbReference type="EMBL" id="BARW01035684">
    <property type="protein sequence ID" value="GAJ22149.1"/>
    <property type="molecule type" value="Genomic_DNA"/>
</dbReference>
<feature type="compositionally biased region" description="Polar residues" evidence="1">
    <location>
        <begin position="32"/>
        <end position="41"/>
    </location>
</feature>
<feature type="region of interest" description="Disordered" evidence="1">
    <location>
        <begin position="1"/>
        <end position="41"/>
    </location>
</feature>
<evidence type="ECO:0000256" key="1">
    <source>
        <dbReference type="SAM" id="MobiDB-lite"/>
    </source>
</evidence>
<organism evidence="2">
    <name type="scientific">marine sediment metagenome</name>
    <dbReference type="NCBI Taxonomy" id="412755"/>
    <lineage>
        <taxon>unclassified sequences</taxon>
        <taxon>metagenomes</taxon>
        <taxon>ecological metagenomes</taxon>
    </lineage>
</organism>
<dbReference type="AlphaFoldDB" id="X1UXF4"/>
<name>X1UXF4_9ZZZZ</name>
<gene>
    <name evidence="2" type="ORF">S12H4_55604</name>
</gene>
<evidence type="ECO:0000313" key="2">
    <source>
        <dbReference type="EMBL" id="GAJ22149.1"/>
    </source>
</evidence>
<comment type="caution">
    <text evidence="2">The sequence shown here is derived from an EMBL/GenBank/DDBJ whole genome shotgun (WGS) entry which is preliminary data.</text>
</comment>
<feature type="compositionally biased region" description="Low complexity" evidence="1">
    <location>
        <begin position="18"/>
        <end position="31"/>
    </location>
</feature>
<accession>X1UXF4</accession>
<protein>
    <submittedName>
        <fullName evidence="2">Uncharacterized protein</fullName>
    </submittedName>
</protein>
<sequence length="52" mass="5365">MALGGVADAPLAAEEDTIISTTPTTISTSETAQDPPSSSATIAITWRTMRND</sequence>